<gene>
    <name evidence="9" type="primary">Rc3h1</name>
</gene>
<dbReference type="InterPro" id="IPR048575">
    <property type="entry name" value="Roquin_1_2-like_ROQ"/>
</dbReference>
<dbReference type="Gene3D" id="4.10.1000.10">
    <property type="entry name" value="Zinc finger, CCCH-type"/>
    <property type="match status" value="1"/>
</dbReference>
<dbReference type="EMBL" id="LR789628">
    <property type="protein sequence ID" value="CAB3265490.1"/>
    <property type="molecule type" value="mRNA"/>
</dbReference>
<keyword evidence="4 7" id="KW-0479">Metal-binding</keyword>
<sequence length="1106" mass="123466">MKKTNVMQTQAQQWSDYLMCAACEKEFNHTNRCPVSLVCGHTVCKSCLGKNNHAPCQGGHSNTTCDVTHLPVNSALLQLIPPDTGQQKENHLPSKNILSSAVVEKSPLNFGQCMKHYENAKDHIESLALYLKPANANDLTRPMQRKLVALVNCQLVEEEGRKRAIRAGRALGERTVTELILLHQNPSTLSASLWTAVRGRGCQFLGPAMQEEALKLIHLALEDCSELSRKVLVQLVVKNLRQQFAQASKTSIGHVVQLLYRASCFKVTKRDGDSSLMRLKDEFLRYDDLRKEHDTQIVQIAREDGLRIAPDQWSALLYGDQVHKSYMQSIIDKLQSGVTFQQSIQDLNLAINRSGDPGNIQVHISAFKFLSEIDAENPTSDWGMLVECMHCVKMVVQELVNFSKKHHHSMWQNQDATQQSSKYKTSLCRDFKNKGICPRGNTCTFAHSDHELQFHRNRRKKGGQNAMLQNNFQDENVKGGAGDNADSMYNIPLSENTKLICNHTCNCPHTHTYANTQAQSFSQNAVSARPESLQSQTMYKNLGAAGQNSHSLQQIPTMYAPMPVQPSRVQMQGPPPVLPQQPPPVQSHQVQYRQVSPMVPRAVTVVPNENMPQSAVMHDSQTQYYPQSYGPGTVHIVPDAHNPHVQSQQIVHHYPSQHPHMQHPSLASQPVPQQPQQQQYVVRPQYVPVQQQDIVQPVYVAHQQTLTPVQEGDGHAHSQLQQPGMYVQEPMTHVVQPEYRVVQPTPTTVSQSVQIDPGSVNFTINHARSASPLPAETCSLEELRQRKMEVINKLVQKRIVTPKTTAPQHQSFHTYQLDSGIPASSSVEMHNHPVAASCFSGGDYMVSHAEDTGSSSSASISFQTKQVRATSQTLTSNGYSLWTGNTCLPSLKGLTEGNYSPQNQASPVIDVLSIHDTSTSHVAASGWYNKEIDSNLSYSPGPDDWTNFSTDDDFYPIQDQRIVSKYGPIARTVKSRTTPAHPEQVTANANSFTQHFASDFNKNRSKFVANPTVERGAPCVCTEVEPTVTERPPTQKQTVRLPDLLVNSQHGQMSLVENVLLEQTYPQNMQSEMKDETEDLLLAIELQQIEMGIQQKLITQKTSSNK</sequence>
<reference evidence="9" key="1">
    <citation type="submission" date="2020-04" db="EMBL/GenBank/DDBJ databases">
        <authorList>
            <person name="Neveu A P."/>
        </authorList>
    </citation>
    <scope>NUCLEOTIDE SEQUENCE</scope>
    <source>
        <tissue evidence="9">Whole embryo</tissue>
    </source>
</reference>
<dbReference type="GO" id="GO:0000288">
    <property type="term" value="P:nuclear-transcribed mRNA catabolic process, deadenylation-dependent decay"/>
    <property type="evidence" value="ECO:0007669"/>
    <property type="project" value="TreeGrafter"/>
</dbReference>
<dbReference type="InterPro" id="IPR052249">
    <property type="entry name" value="Roquin_domain"/>
</dbReference>
<evidence type="ECO:0000256" key="5">
    <source>
        <dbReference type="ARBA" id="ARBA00022771"/>
    </source>
</evidence>
<dbReference type="InterPro" id="IPR000571">
    <property type="entry name" value="Znf_CCCH"/>
</dbReference>
<organism evidence="9">
    <name type="scientific">Phallusia mammillata</name>
    <dbReference type="NCBI Taxonomy" id="59560"/>
    <lineage>
        <taxon>Eukaryota</taxon>
        <taxon>Metazoa</taxon>
        <taxon>Chordata</taxon>
        <taxon>Tunicata</taxon>
        <taxon>Ascidiacea</taxon>
        <taxon>Phlebobranchia</taxon>
        <taxon>Ascidiidae</taxon>
        <taxon>Phallusia</taxon>
    </lineage>
</organism>
<keyword evidence="6 7" id="KW-0862">Zinc</keyword>
<name>A0A6F9DR24_9ASCI</name>
<dbReference type="Pfam" id="PF00642">
    <property type="entry name" value="zf-CCCH"/>
    <property type="match status" value="1"/>
</dbReference>
<dbReference type="SUPFAM" id="SSF90229">
    <property type="entry name" value="CCCH zinc finger"/>
    <property type="match status" value="1"/>
</dbReference>
<dbReference type="GO" id="GO:0003729">
    <property type="term" value="F:mRNA binding"/>
    <property type="evidence" value="ECO:0007669"/>
    <property type="project" value="TreeGrafter"/>
</dbReference>
<dbReference type="GO" id="GO:0000209">
    <property type="term" value="P:protein polyubiquitination"/>
    <property type="evidence" value="ECO:0007669"/>
    <property type="project" value="TreeGrafter"/>
</dbReference>
<evidence type="ECO:0000256" key="4">
    <source>
        <dbReference type="ARBA" id="ARBA00022723"/>
    </source>
</evidence>
<accession>A0A6F9DR24</accession>
<evidence type="ECO:0000256" key="6">
    <source>
        <dbReference type="ARBA" id="ARBA00022833"/>
    </source>
</evidence>
<proteinExistence type="evidence at transcript level"/>
<evidence type="ECO:0000256" key="3">
    <source>
        <dbReference type="ARBA" id="ARBA00022679"/>
    </source>
</evidence>
<evidence type="ECO:0000256" key="1">
    <source>
        <dbReference type="ARBA" id="ARBA00000900"/>
    </source>
</evidence>
<dbReference type="GO" id="GO:0006511">
    <property type="term" value="P:ubiquitin-dependent protein catabolic process"/>
    <property type="evidence" value="ECO:0007669"/>
    <property type="project" value="TreeGrafter"/>
</dbReference>
<dbReference type="SMART" id="SM00356">
    <property type="entry name" value="ZnF_C3H1"/>
    <property type="match status" value="1"/>
</dbReference>
<feature type="zinc finger region" description="C3H1-type" evidence="7">
    <location>
        <begin position="422"/>
        <end position="450"/>
    </location>
</feature>
<dbReference type="Gene3D" id="1.20.120.1790">
    <property type="match status" value="1"/>
</dbReference>
<dbReference type="InterPro" id="IPR017907">
    <property type="entry name" value="Znf_RING_CS"/>
</dbReference>
<dbReference type="PANTHER" id="PTHR13139">
    <property type="entry name" value="RING FINGER AND CCCH-TYPE ZINC FINGER DOMAIN-CONTAINING PROTEIN"/>
    <property type="match status" value="1"/>
</dbReference>
<dbReference type="EC" id="2.3.2.27" evidence="2"/>
<keyword evidence="5 7" id="KW-0863">Zinc-finger</keyword>
<dbReference type="InterPro" id="IPR041523">
    <property type="entry name" value="ROQ_II"/>
</dbReference>
<dbReference type="PROSITE" id="PS00518">
    <property type="entry name" value="ZF_RING_1"/>
    <property type="match status" value="1"/>
</dbReference>
<dbReference type="GO" id="GO:0003725">
    <property type="term" value="F:double-stranded RNA binding"/>
    <property type="evidence" value="ECO:0007669"/>
    <property type="project" value="TreeGrafter"/>
</dbReference>
<dbReference type="Pfam" id="PF21206">
    <property type="entry name" value="Roquin_1_2-like_ROQ"/>
    <property type="match status" value="1"/>
</dbReference>
<evidence type="ECO:0000313" key="9">
    <source>
        <dbReference type="EMBL" id="CAB3265490.1"/>
    </source>
</evidence>
<feature type="domain" description="C3H1-type" evidence="8">
    <location>
        <begin position="422"/>
        <end position="450"/>
    </location>
</feature>
<evidence type="ECO:0000256" key="2">
    <source>
        <dbReference type="ARBA" id="ARBA00012483"/>
    </source>
</evidence>
<comment type="catalytic activity">
    <reaction evidence="1">
        <text>S-ubiquitinyl-[E2 ubiquitin-conjugating enzyme]-L-cysteine + [acceptor protein]-L-lysine = [E2 ubiquitin-conjugating enzyme]-L-cysteine + N(6)-ubiquitinyl-[acceptor protein]-L-lysine.</text>
        <dbReference type="EC" id="2.3.2.27"/>
    </reaction>
</comment>
<dbReference type="GO" id="GO:0035613">
    <property type="term" value="F:RNA stem-loop binding"/>
    <property type="evidence" value="ECO:0007669"/>
    <property type="project" value="TreeGrafter"/>
</dbReference>
<dbReference type="GO" id="GO:0010494">
    <property type="term" value="C:cytoplasmic stress granule"/>
    <property type="evidence" value="ECO:0007669"/>
    <property type="project" value="TreeGrafter"/>
</dbReference>
<dbReference type="AlphaFoldDB" id="A0A6F9DR24"/>
<dbReference type="PANTHER" id="PTHR13139:SF54">
    <property type="entry name" value="RING-TYPE E3 UBIQUITIN TRANSFERASE"/>
    <property type="match status" value="1"/>
</dbReference>
<evidence type="ECO:0000259" key="8">
    <source>
        <dbReference type="PROSITE" id="PS50103"/>
    </source>
</evidence>
<dbReference type="PROSITE" id="PS50103">
    <property type="entry name" value="ZF_C3H1"/>
    <property type="match status" value="1"/>
</dbReference>
<dbReference type="GO" id="GO:0061630">
    <property type="term" value="F:ubiquitin protein ligase activity"/>
    <property type="evidence" value="ECO:0007669"/>
    <property type="project" value="UniProtKB-EC"/>
</dbReference>
<dbReference type="InterPro" id="IPR013083">
    <property type="entry name" value="Znf_RING/FYVE/PHD"/>
</dbReference>
<protein>
    <recommendedName>
        <fullName evidence="2">RING-type E3 ubiquitin transferase</fullName>
        <ecNumber evidence="2">2.3.2.27</ecNumber>
    </recommendedName>
</protein>
<keyword evidence="3" id="KW-0808">Transferase</keyword>
<dbReference type="GO" id="GO:0008270">
    <property type="term" value="F:zinc ion binding"/>
    <property type="evidence" value="ECO:0007669"/>
    <property type="project" value="UniProtKB-KW"/>
</dbReference>
<dbReference type="Gene3D" id="3.30.40.10">
    <property type="entry name" value="Zinc/RING finger domain, C3HC4 (zinc finger)"/>
    <property type="match status" value="1"/>
</dbReference>
<dbReference type="FunFam" id="4.10.1000.10:FF:000003">
    <property type="entry name" value="Zinc finger CCCH domain-containing protein"/>
    <property type="match status" value="1"/>
</dbReference>
<evidence type="ECO:0000256" key="7">
    <source>
        <dbReference type="PROSITE-ProRule" id="PRU00723"/>
    </source>
</evidence>
<dbReference type="Pfam" id="PF18386">
    <property type="entry name" value="ROQ_II"/>
    <property type="match status" value="1"/>
</dbReference>
<dbReference type="InterPro" id="IPR036855">
    <property type="entry name" value="Znf_CCCH_sf"/>
</dbReference>